<evidence type="ECO:0000256" key="1">
    <source>
        <dbReference type="SAM" id="MobiDB-lite"/>
    </source>
</evidence>
<sequence length="163" mass="17777">MLQFMEERGRQRPYSSGKEHSPRARESHTGTGGPHREREDLCVWGRGITPSAPAATVIGVDEQDFSGYDAATNRGRPCGNGRRALSLVSSEKIGEIRCPWLSKDQLNNIWETANEVRKKRSRSRKMGRKGKQSQSVGGASSLALGVVIEAEGAIEDASWGPQG</sequence>
<name>A0A8J4YUI2_CHIOP</name>
<comment type="caution">
    <text evidence="2">The sequence shown here is derived from an EMBL/GenBank/DDBJ whole genome shotgun (WGS) entry which is preliminary data.</text>
</comment>
<evidence type="ECO:0000313" key="2">
    <source>
        <dbReference type="EMBL" id="KAG0727289.1"/>
    </source>
</evidence>
<accession>A0A8J4YUI2</accession>
<dbReference type="Proteomes" id="UP000770661">
    <property type="component" value="Unassembled WGS sequence"/>
</dbReference>
<dbReference type="AlphaFoldDB" id="A0A8J4YUI2"/>
<keyword evidence="3" id="KW-1185">Reference proteome</keyword>
<gene>
    <name evidence="2" type="ORF">GWK47_004024</name>
</gene>
<feature type="compositionally biased region" description="Basic and acidic residues" evidence="1">
    <location>
        <begin position="1"/>
        <end position="10"/>
    </location>
</feature>
<feature type="compositionally biased region" description="Basic and acidic residues" evidence="1">
    <location>
        <begin position="17"/>
        <end position="39"/>
    </location>
</feature>
<evidence type="ECO:0000313" key="3">
    <source>
        <dbReference type="Proteomes" id="UP000770661"/>
    </source>
</evidence>
<feature type="region of interest" description="Disordered" evidence="1">
    <location>
        <begin position="1"/>
        <end position="39"/>
    </location>
</feature>
<dbReference type="EMBL" id="JACEEZ010003548">
    <property type="protein sequence ID" value="KAG0727289.1"/>
    <property type="molecule type" value="Genomic_DNA"/>
</dbReference>
<organism evidence="2 3">
    <name type="scientific">Chionoecetes opilio</name>
    <name type="common">Atlantic snow crab</name>
    <name type="synonym">Cancer opilio</name>
    <dbReference type="NCBI Taxonomy" id="41210"/>
    <lineage>
        <taxon>Eukaryota</taxon>
        <taxon>Metazoa</taxon>
        <taxon>Ecdysozoa</taxon>
        <taxon>Arthropoda</taxon>
        <taxon>Crustacea</taxon>
        <taxon>Multicrustacea</taxon>
        <taxon>Malacostraca</taxon>
        <taxon>Eumalacostraca</taxon>
        <taxon>Eucarida</taxon>
        <taxon>Decapoda</taxon>
        <taxon>Pleocyemata</taxon>
        <taxon>Brachyura</taxon>
        <taxon>Eubrachyura</taxon>
        <taxon>Majoidea</taxon>
        <taxon>Majidae</taxon>
        <taxon>Chionoecetes</taxon>
    </lineage>
</organism>
<reference evidence="2" key="1">
    <citation type="submission" date="2020-07" db="EMBL/GenBank/DDBJ databases">
        <title>The High-quality genome of the commercially important snow crab, Chionoecetes opilio.</title>
        <authorList>
            <person name="Jeong J.-H."/>
            <person name="Ryu S."/>
        </authorList>
    </citation>
    <scope>NUCLEOTIDE SEQUENCE</scope>
    <source>
        <strain evidence="2">MADBK_172401_WGS</strain>
        <tissue evidence="2">Digestive gland</tissue>
    </source>
</reference>
<protein>
    <submittedName>
        <fullName evidence="2">Uncharacterized protein</fullName>
    </submittedName>
</protein>
<feature type="compositionally biased region" description="Basic residues" evidence="1">
    <location>
        <begin position="117"/>
        <end position="131"/>
    </location>
</feature>
<feature type="region of interest" description="Disordered" evidence="1">
    <location>
        <begin position="117"/>
        <end position="138"/>
    </location>
</feature>
<proteinExistence type="predicted"/>